<dbReference type="InterPro" id="IPR036928">
    <property type="entry name" value="AS_sf"/>
</dbReference>
<reference evidence="4" key="1">
    <citation type="journal article" date="2022" name="Int. J. Syst. Evol. Microbiol.">
        <title>Anaeromyxobacter oryzae sp. nov., Anaeromyxobacter diazotrophicus sp. nov. and Anaeromyxobacter paludicola sp. nov., isolated from paddy soils.</title>
        <authorList>
            <person name="Itoh H."/>
            <person name="Xu Z."/>
            <person name="Mise K."/>
            <person name="Masuda Y."/>
            <person name="Ushijima N."/>
            <person name="Hayakawa C."/>
            <person name="Shiratori Y."/>
            <person name="Senoo K."/>
        </authorList>
    </citation>
    <scope>NUCLEOTIDE SEQUENCE [LARGE SCALE GENOMIC DNA]</scope>
    <source>
        <strain evidence="4">Red232</strain>
    </source>
</reference>
<protein>
    <submittedName>
        <fullName evidence="3">6-aminohexanoate-cyclic-dimer hydrolase</fullName>
    </submittedName>
</protein>
<accession>A0ABM7WPG6</accession>
<comment type="similarity">
    <text evidence="1">Belongs to the amidase family.</text>
</comment>
<sequence length="496" mass="50503">MDTPSPARPAASPPDPFAELDATAQAELVRTRRATPLELVDAAIARIERVGPALNALAAIDPDRARAAARGPLREGPFAGVPFLAKDLLAVPGLPYGAGSRLLHGQPAPGGSAYAQALEDAGLIVVGKTTTSEFGLLGTTETLACGATRNPWDVARSPAGSSGGSAAAVAAGLVPMAHASDGGGSIRIPASACGLFGLKPSRGRERDAGLPAGAPLAMMVNDHCVSRTVRDSAALLLATQRVDAAAPLPPLAARDLAPAARPRRLRIAVYDRTAFGLVPHPEVSAGLAAARALCERLGHETVDSAGPRFDARAVSDAFFLLAGATVAPLVAQVRQAAGVAALPSLLEPFTLELAERAERAPPGAVPAAIGALVQAGAAMTAFIAGFDATLCPTIPILPFELGVLSPARPADACIAFTEVLAGYTPIHSIAGVPAMSVPLHWTAGGLPVGCHFAAGVGREALLLELAYALEEAAPWRHRRPPVSALPKPPEGPWRSA</sequence>
<dbReference type="Gene3D" id="3.90.1300.10">
    <property type="entry name" value="Amidase signature (AS) domain"/>
    <property type="match status" value="1"/>
</dbReference>
<keyword evidence="3" id="KW-0378">Hydrolase</keyword>
<dbReference type="PANTHER" id="PTHR11895:SF7">
    <property type="entry name" value="GLUTAMYL-TRNA(GLN) AMIDOTRANSFERASE SUBUNIT A, MITOCHONDRIAL"/>
    <property type="match status" value="1"/>
</dbReference>
<feature type="domain" description="Amidase" evidence="2">
    <location>
        <begin position="38"/>
        <end position="463"/>
    </location>
</feature>
<dbReference type="GO" id="GO:0016787">
    <property type="term" value="F:hydrolase activity"/>
    <property type="evidence" value="ECO:0007669"/>
    <property type="project" value="UniProtKB-KW"/>
</dbReference>
<dbReference type="InterPro" id="IPR023631">
    <property type="entry name" value="Amidase_dom"/>
</dbReference>
<dbReference type="EMBL" id="AP025591">
    <property type="protein sequence ID" value="BDG01362.1"/>
    <property type="molecule type" value="Genomic_DNA"/>
</dbReference>
<evidence type="ECO:0000313" key="3">
    <source>
        <dbReference type="EMBL" id="BDG01362.1"/>
    </source>
</evidence>
<proteinExistence type="inferred from homology"/>
<evidence type="ECO:0000256" key="1">
    <source>
        <dbReference type="ARBA" id="ARBA00009199"/>
    </source>
</evidence>
<gene>
    <name evidence="3" type="ORF">AMOR_03580</name>
</gene>
<dbReference type="RefSeq" id="WP_248357826.1">
    <property type="nucleotide sequence ID" value="NZ_AP025591.1"/>
</dbReference>
<keyword evidence="4" id="KW-1185">Reference proteome</keyword>
<dbReference type="Proteomes" id="UP001162891">
    <property type="component" value="Chromosome"/>
</dbReference>
<dbReference type="InterPro" id="IPR000120">
    <property type="entry name" value="Amidase"/>
</dbReference>
<evidence type="ECO:0000313" key="4">
    <source>
        <dbReference type="Proteomes" id="UP001162891"/>
    </source>
</evidence>
<name>A0ABM7WPG6_9BACT</name>
<evidence type="ECO:0000259" key="2">
    <source>
        <dbReference type="Pfam" id="PF01425"/>
    </source>
</evidence>
<dbReference type="SUPFAM" id="SSF75304">
    <property type="entry name" value="Amidase signature (AS) enzymes"/>
    <property type="match status" value="1"/>
</dbReference>
<dbReference type="Pfam" id="PF01425">
    <property type="entry name" value="Amidase"/>
    <property type="match status" value="1"/>
</dbReference>
<dbReference type="PANTHER" id="PTHR11895">
    <property type="entry name" value="TRANSAMIDASE"/>
    <property type="match status" value="1"/>
</dbReference>
<organism evidence="3 4">
    <name type="scientific">Anaeromyxobacter oryzae</name>
    <dbReference type="NCBI Taxonomy" id="2918170"/>
    <lineage>
        <taxon>Bacteria</taxon>
        <taxon>Pseudomonadati</taxon>
        <taxon>Myxococcota</taxon>
        <taxon>Myxococcia</taxon>
        <taxon>Myxococcales</taxon>
        <taxon>Cystobacterineae</taxon>
        <taxon>Anaeromyxobacteraceae</taxon>
        <taxon>Anaeromyxobacter</taxon>
    </lineage>
</organism>